<dbReference type="AlphaFoldDB" id="A0A6B9XWK6"/>
<geneLocation type="mitochondrion" evidence="2"/>
<feature type="region of interest" description="Disordered" evidence="1">
    <location>
        <begin position="1"/>
        <end position="34"/>
    </location>
</feature>
<protein>
    <submittedName>
        <fullName evidence="2">Uncharacterized protein</fullName>
    </submittedName>
</protein>
<name>A0A6B9XWK6_PICSI</name>
<evidence type="ECO:0000256" key="1">
    <source>
        <dbReference type="SAM" id="MobiDB-lite"/>
    </source>
</evidence>
<sequence length="59" mass="6760">MHLTSALGPYTQPLETNKIPPWEHPDTQPMNESCNPTLDFPFPYPFRASVVSSKLWTNE</sequence>
<organism evidence="2">
    <name type="scientific">Picea sitchensis</name>
    <name type="common">Sitka spruce</name>
    <name type="synonym">Pinus sitchensis</name>
    <dbReference type="NCBI Taxonomy" id="3332"/>
    <lineage>
        <taxon>Eukaryota</taxon>
        <taxon>Viridiplantae</taxon>
        <taxon>Streptophyta</taxon>
        <taxon>Embryophyta</taxon>
        <taxon>Tracheophyta</taxon>
        <taxon>Spermatophyta</taxon>
        <taxon>Pinopsida</taxon>
        <taxon>Pinidae</taxon>
        <taxon>Conifers I</taxon>
        <taxon>Pinales</taxon>
        <taxon>Pinaceae</taxon>
        <taxon>Picea</taxon>
    </lineage>
</organism>
<accession>A0A6B9XWK6</accession>
<evidence type="ECO:0000313" key="2">
    <source>
        <dbReference type="EMBL" id="QHR89987.1"/>
    </source>
</evidence>
<keyword evidence="2" id="KW-0496">Mitochondrion</keyword>
<reference evidence="2" key="1">
    <citation type="submission" date="2019-03" db="EMBL/GenBank/DDBJ databases">
        <title>Largest Complete Mitochondrial Genome of a Gymnosperm, Sitka Spruce (Picea sitchensis), Indicates Complex Physical Structure.</title>
        <authorList>
            <person name="Jackman S.D."/>
            <person name="Coombe L."/>
            <person name="Warren R."/>
            <person name="Kirk H."/>
            <person name="Trinh E."/>
            <person name="McLeod T."/>
            <person name="Pleasance S."/>
            <person name="Pandoh P."/>
            <person name="Zhao Y."/>
            <person name="Coope R."/>
            <person name="Bousquet J."/>
            <person name="Bohlmann J.C."/>
            <person name="Jones S.J.M."/>
            <person name="Birol I."/>
        </authorList>
    </citation>
    <scope>NUCLEOTIDE SEQUENCE</scope>
    <source>
        <strain evidence="2">Q903</strain>
    </source>
</reference>
<proteinExistence type="predicted"/>
<dbReference type="EMBL" id="MK697699">
    <property type="protein sequence ID" value="QHR89987.1"/>
    <property type="molecule type" value="Genomic_DNA"/>
</dbReference>
<gene>
    <name evidence="2" type="primary">orf04032</name>
    <name evidence="2" type="ORF">Q903MT_gene4009</name>
</gene>